<gene>
    <name evidence="1" type="ORF">RM53_15450</name>
</gene>
<sequence>MLQNKSVGSLAAGFAGSGCFEQEGLRLLLGDTGAGLGGIHGGLRSDSGGVACGLEVIDGLVLP</sequence>
<comment type="caution">
    <text evidence="1">The sequence shown here is derived from an EMBL/GenBank/DDBJ whole genome shotgun (WGS) entry which is preliminary data.</text>
</comment>
<feature type="non-terminal residue" evidence="1">
    <location>
        <position position="63"/>
    </location>
</feature>
<dbReference type="PROSITE" id="PS51257">
    <property type="entry name" value="PROKAR_LIPOPROTEIN"/>
    <property type="match status" value="1"/>
</dbReference>
<dbReference type="EMBL" id="JWSY01000035">
    <property type="protein sequence ID" value="KIC55177.1"/>
    <property type="molecule type" value="Genomic_DNA"/>
</dbReference>
<name>A0A0B4CFF2_9CAUL</name>
<protein>
    <submittedName>
        <fullName evidence="1">Uncharacterized protein</fullName>
    </submittedName>
</protein>
<reference evidence="1 2" key="1">
    <citation type="submission" date="2014-12" db="EMBL/GenBank/DDBJ databases">
        <title>Genome sequencing of Brevundimonas nasdae TPW30.</title>
        <authorList>
            <person name="Tan P.W."/>
            <person name="Chan K.-G."/>
        </authorList>
    </citation>
    <scope>NUCLEOTIDE SEQUENCE [LARGE SCALE GENOMIC DNA]</scope>
    <source>
        <strain evidence="1 2">TPW30</strain>
    </source>
</reference>
<evidence type="ECO:0000313" key="2">
    <source>
        <dbReference type="Proteomes" id="UP000031166"/>
    </source>
</evidence>
<organism evidence="1 2">
    <name type="scientific">Brevundimonas nasdae</name>
    <dbReference type="NCBI Taxonomy" id="172043"/>
    <lineage>
        <taxon>Bacteria</taxon>
        <taxon>Pseudomonadati</taxon>
        <taxon>Pseudomonadota</taxon>
        <taxon>Alphaproteobacteria</taxon>
        <taxon>Caulobacterales</taxon>
        <taxon>Caulobacteraceae</taxon>
        <taxon>Brevundimonas</taxon>
    </lineage>
</organism>
<dbReference type="RefSeq" id="WP_039248333.1">
    <property type="nucleotide sequence ID" value="NZ_JWSY01000035.1"/>
</dbReference>
<proteinExistence type="predicted"/>
<dbReference type="Proteomes" id="UP000031166">
    <property type="component" value="Unassembled WGS sequence"/>
</dbReference>
<evidence type="ECO:0000313" key="1">
    <source>
        <dbReference type="EMBL" id="KIC55177.1"/>
    </source>
</evidence>
<dbReference type="AlphaFoldDB" id="A0A0B4CFF2"/>
<accession>A0A0B4CFF2</accession>